<keyword evidence="2" id="KW-1185">Reference proteome</keyword>
<dbReference type="AlphaFoldDB" id="A0A197JG97"/>
<reference evidence="1 2" key="1">
    <citation type="submission" date="2016-05" db="EMBL/GenBank/DDBJ databases">
        <title>Genome sequencing reveals origins of a unique bacterial endosymbiosis in the earliest lineages of terrestrial Fungi.</title>
        <authorList>
            <consortium name="DOE Joint Genome Institute"/>
            <person name="Uehling J."/>
            <person name="Gryganskyi A."/>
            <person name="Hameed K."/>
            <person name="Tschaplinski T."/>
            <person name="Misztal P."/>
            <person name="Wu S."/>
            <person name="Desiro A."/>
            <person name="Vande Pol N."/>
            <person name="Du Z.-Y."/>
            <person name="Zienkiewicz A."/>
            <person name="Zienkiewicz K."/>
            <person name="Morin E."/>
            <person name="Tisserant E."/>
            <person name="Splivallo R."/>
            <person name="Hainaut M."/>
            <person name="Henrissat B."/>
            <person name="Ohm R."/>
            <person name="Kuo A."/>
            <person name="Yan J."/>
            <person name="Lipzen A."/>
            <person name="Nolan M."/>
            <person name="Labutti K."/>
            <person name="Barry K."/>
            <person name="Goldstein A."/>
            <person name="Labbe J."/>
            <person name="Schadt C."/>
            <person name="Tuskan G."/>
            <person name="Grigoriev I."/>
            <person name="Martin F."/>
            <person name="Vilgalys R."/>
            <person name="Bonito G."/>
        </authorList>
    </citation>
    <scope>NUCLEOTIDE SEQUENCE [LARGE SCALE GENOMIC DNA]</scope>
    <source>
        <strain evidence="1 2">AG-77</strain>
    </source>
</reference>
<dbReference type="Proteomes" id="UP000078512">
    <property type="component" value="Unassembled WGS sequence"/>
</dbReference>
<dbReference type="EMBL" id="KV442119">
    <property type="protein sequence ID" value="OAQ23434.1"/>
    <property type="molecule type" value="Genomic_DNA"/>
</dbReference>
<organism evidence="1 2">
    <name type="scientific">Linnemannia elongata AG-77</name>
    <dbReference type="NCBI Taxonomy" id="1314771"/>
    <lineage>
        <taxon>Eukaryota</taxon>
        <taxon>Fungi</taxon>
        <taxon>Fungi incertae sedis</taxon>
        <taxon>Mucoromycota</taxon>
        <taxon>Mortierellomycotina</taxon>
        <taxon>Mortierellomycetes</taxon>
        <taxon>Mortierellales</taxon>
        <taxon>Mortierellaceae</taxon>
        <taxon>Linnemannia</taxon>
    </lineage>
</organism>
<sequence length="120" mass="13313">MKYNCTPCCIPVYSLLFLSSSLAFVPRRHRQKVRLKSLPQLPRTLKGMRTGLVTAIAIHHAVSNSNRTNLQPTKSLSETLGHVVPLTLAVIISNTMSLSVPPETSKYIIIPQRECSTTNK</sequence>
<accession>A0A197JG97</accession>
<name>A0A197JG97_9FUNG</name>
<proteinExistence type="predicted"/>
<protein>
    <submittedName>
        <fullName evidence="1">Uncharacterized protein</fullName>
    </submittedName>
</protein>
<gene>
    <name evidence="1" type="ORF">K457DRAFT_142734</name>
</gene>
<evidence type="ECO:0000313" key="2">
    <source>
        <dbReference type="Proteomes" id="UP000078512"/>
    </source>
</evidence>
<evidence type="ECO:0000313" key="1">
    <source>
        <dbReference type="EMBL" id="OAQ23434.1"/>
    </source>
</evidence>